<evidence type="ECO:0000256" key="2">
    <source>
        <dbReference type="ARBA" id="ARBA00022676"/>
    </source>
</evidence>
<dbReference type="SUPFAM" id="SSF53448">
    <property type="entry name" value="Nucleotide-diphospho-sugar transferases"/>
    <property type="match status" value="1"/>
</dbReference>
<dbReference type="Gene3D" id="3.90.550.10">
    <property type="entry name" value="Spore Coat Polysaccharide Biosynthesis Protein SpsA, Chain A"/>
    <property type="match status" value="1"/>
</dbReference>
<dbReference type="Pfam" id="PF00704">
    <property type="entry name" value="Glyco_hydro_18"/>
    <property type="match status" value="1"/>
</dbReference>
<keyword evidence="2" id="KW-0328">Glycosyltransferase</keyword>
<dbReference type="PROSITE" id="PS51910">
    <property type="entry name" value="GH18_2"/>
    <property type="match status" value="1"/>
</dbReference>
<dbReference type="CDD" id="cd06423">
    <property type="entry name" value="CESA_like"/>
    <property type="match status" value="1"/>
</dbReference>
<dbReference type="GO" id="GO:0008061">
    <property type="term" value="F:chitin binding"/>
    <property type="evidence" value="ECO:0007669"/>
    <property type="project" value="InterPro"/>
</dbReference>
<organism evidence="4 5">
    <name type="scientific">Capsulimonas corticalis</name>
    <dbReference type="NCBI Taxonomy" id="2219043"/>
    <lineage>
        <taxon>Bacteria</taxon>
        <taxon>Bacillati</taxon>
        <taxon>Armatimonadota</taxon>
        <taxon>Armatimonadia</taxon>
        <taxon>Capsulimonadales</taxon>
        <taxon>Capsulimonadaceae</taxon>
        <taxon>Capsulimonas</taxon>
    </lineage>
</organism>
<dbReference type="GO" id="GO:0016757">
    <property type="term" value="F:glycosyltransferase activity"/>
    <property type="evidence" value="ECO:0007669"/>
    <property type="project" value="UniProtKB-KW"/>
</dbReference>
<proteinExistence type="inferred from homology"/>
<accession>A0A402CP22</accession>
<dbReference type="SUPFAM" id="SSF88713">
    <property type="entry name" value="Glycoside hydrolase/deacetylase"/>
    <property type="match status" value="1"/>
</dbReference>
<dbReference type="KEGG" id="ccot:CCAX7_52480"/>
<dbReference type="GO" id="GO:0005975">
    <property type="term" value="P:carbohydrate metabolic process"/>
    <property type="evidence" value="ECO:0007669"/>
    <property type="project" value="InterPro"/>
</dbReference>
<dbReference type="Proteomes" id="UP000287394">
    <property type="component" value="Chromosome"/>
</dbReference>
<dbReference type="InterPro" id="IPR011583">
    <property type="entry name" value="Chitinase_II/V-like_cat"/>
</dbReference>
<evidence type="ECO:0000313" key="5">
    <source>
        <dbReference type="Proteomes" id="UP000287394"/>
    </source>
</evidence>
<dbReference type="Pfam" id="PF13641">
    <property type="entry name" value="Glyco_tranf_2_3"/>
    <property type="match status" value="1"/>
</dbReference>
<evidence type="ECO:0000256" key="1">
    <source>
        <dbReference type="ARBA" id="ARBA00006739"/>
    </source>
</evidence>
<protein>
    <submittedName>
        <fullName evidence="4">Glycosyl transferase family 2</fullName>
    </submittedName>
</protein>
<dbReference type="OrthoDB" id="5352625at2"/>
<dbReference type="PANTHER" id="PTHR43630:SF1">
    <property type="entry name" value="POLY-BETA-1,6-N-ACETYL-D-GLUCOSAMINE SYNTHASE"/>
    <property type="match status" value="1"/>
</dbReference>
<dbReference type="Gene3D" id="3.20.20.370">
    <property type="entry name" value="Glycoside hydrolase/deacetylase"/>
    <property type="match status" value="1"/>
</dbReference>
<evidence type="ECO:0000313" key="4">
    <source>
        <dbReference type="EMBL" id="BDI33197.1"/>
    </source>
</evidence>
<dbReference type="InterPro" id="IPR029044">
    <property type="entry name" value="Nucleotide-diphossugar_trans"/>
</dbReference>
<dbReference type="SMART" id="SM00636">
    <property type="entry name" value="Glyco_18"/>
    <property type="match status" value="1"/>
</dbReference>
<dbReference type="EMBL" id="AP025739">
    <property type="protein sequence ID" value="BDI33197.1"/>
    <property type="molecule type" value="Genomic_DNA"/>
</dbReference>
<dbReference type="PANTHER" id="PTHR43630">
    <property type="entry name" value="POLY-BETA-1,6-N-ACETYL-D-GLUCOSAMINE SYNTHASE"/>
    <property type="match status" value="1"/>
</dbReference>
<evidence type="ECO:0000256" key="3">
    <source>
        <dbReference type="ARBA" id="ARBA00022679"/>
    </source>
</evidence>
<sequence length="1203" mass="132935">MSTHDPQQKPIFYDESQRRGGVLSFMMYALAMFCIVGAAVFLISIAGNPVMTASPIGGSPTRGPHGLVNMRLAPRPALPDVKQPADLRNKVLRTVLRGDNEVQETQKRLSATIRRERAVTPIPPAAIAPGHIQGPVRAAFYVNFEKNSIDSLREHIDQTTHLMPVWVEINPQGSDIKITRDISTRSGGSQVTLGETYDDEAIRLARTHGVPIIPVVQNATEGEFHGEWVHALVNDPHKRAAMIEKLRAFIVKNGYQGVNIDFETDSADDADGLTAFMTELGAVFHPLGLLVTQDIQTDSATYDLPTLGKCCDFIIPMIYDEHGDGTHDGPVASWDWFQTELDDVLAEVPADKVVLGIANYGYDWSAGSTSPDDVTFEQACQTAKDSMDGEDGVIKIDRGTLSPYFTYYDDSNGQGDKEIAHKVWLEDAASAYNKLIAGEHHHLLGAALWRLGSEDPSLWRYFNHDHPNIEKNFDLHALTDVTYNYFGTSFIGQGDVLYVKQAPTKGKRNLTVDPKTKLIVGETFSSYPSQYVIQRTGKVDQQNGANKDTVALTFDDGPDPRWTPQILTILHKYHVPATFFVVGENAQANPGLLTREWNEGMEIGNHSFTHPEIDQISSPRIKLELDATQRVIEALTGHMTTLFRAPNRADSEPSTPADFDPILQAHKLGYVFIGEQVDPTDWKPGIKADQIVSFVLNHAHEGNCVLLHDAGGDTRAETIKALPRIIEGLQKQGFHFVTVSNIMGRTRDQVFPAISPRQRVTAAINRAFIYGTYVVGTVLTGLFLLAIFLGIARIAIMGVLATIQARKEKARAFEPDFLPSVSVIIAAYNEAKVVNKTIATLLASHYPRLDILVVDDGSRDGTADVVRAKYGQSMQVQVISKPNGGKASALNLGIQKCSGEIIVALDADTVFTPDTIGNLVRHFADSQIGAVSGNVKVGNRKNAWTIWQAVEYITSQNFDRRAFDLLNCITVVPGAVGAWRRDAVVLAGMYSSQTLAEDTDLTLKVRKLGYKIVTDNDALAYTEAPDGWRDLIKQRYRWAFGTLQCLWKHRDALGNKRYGALGTVAMPSLWLYQIVFQAIAPLVDIGILWAMFTQFIIKPTTDHTSLFMLLGYWAVFSTVEMAGAALAFHLDREDKRLIAWLPLQRFAYRQLMYVVILKSLRSALFGRRVGWGKLERKGTVTTPKGRDTLLGGGSEQASPEVRS</sequence>
<dbReference type="InterPro" id="IPR002509">
    <property type="entry name" value="NODB_dom"/>
</dbReference>
<gene>
    <name evidence="4" type="ORF">CCAX7_52480</name>
</gene>
<name>A0A402CP22_9BACT</name>
<dbReference type="AlphaFoldDB" id="A0A402CP22"/>
<dbReference type="PROSITE" id="PS51677">
    <property type="entry name" value="NODB"/>
    <property type="match status" value="1"/>
</dbReference>
<dbReference type="Gene3D" id="3.10.50.10">
    <property type="match status" value="1"/>
</dbReference>
<dbReference type="InterPro" id="IPR017853">
    <property type="entry name" value="GH"/>
</dbReference>
<keyword evidence="5" id="KW-1185">Reference proteome</keyword>
<reference evidence="4 5" key="1">
    <citation type="journal article" date="2019" name="Int. J. Syst. Evol. Microbiol.">
        <title>Capsulimonas corticalis gen. nov., sp. nov., an aerobic capsulated bacterium, of a novel bacterial order, Capsulimonadales ord. nov., of the class Armatimonadia of the phylum Armatimonadetes.</title>
        <authorList>
            <person name="Li J."/>
            <person name="Kudo C."/>
            <person name="Tonouchi A."/>
        </authorList>
    </citation>
    <scope>NUCLEOTIDE SEQUENCE [LARGE SCALE GENOMIC DNA]</scope>
    <source>
        <strain evidence="4 5">AX-7</strain>
    </source>
</reference>
<dbReference type="InterPro" id="IPR029070">
    <property type="entry name" value="Chitinase_insertion_sf"/>
</dbReference>
<keyword evidence="3 4" id="KW-0808">Transferase</keyword>
<dbReference type="InterPro" id="IPR011330">
    <property type="entry name" value="Glyco_hydro/deAcase_b/a-brl"/>
</dbReference>
<dbReference type="RefSeq" id="WP_119319136.1">
    <property type="nucleotide sequence ID" value="NZ_AP025739.1"/>
</dbReference>
<dbReference type="InterPro" id="IPR001223">
    <property type="entry name" value="Glyco_hydro18_cat"/>
</dbReference>
<dbReference type="Gene3D" id="3.20.20.80">
    <property type="entry name" value="Glycosidases"/>
    <property type="match status" value="1"/>
</dbReference>
<dbReference type="GO" id="GO:0016810">
    <property type="term" value="F:hydrolase activity, acting on carbon-nitrogen (but not peptide) bonds"/>
    <property type="evidence" value="ECO:0007669"/>
    <property type="project" value="InterPro"/>
</dbReference>
<comment type="similarity">
    <text evidence="1">Belongs to the glycosyltransferase 2 family.</text>
</comment>
<dbReference type="SUPFAM" id="SSF51445">
    <property type="entry name" value="(Trans)glycosidases"/>
    <property type="match status" value="1"/>
</dbReference>
<dbReference type="Pfam" id="PF01522">
    <property type="entry name" value="Polysacc_deac_1"/>
    <property type="match status" value="1"/>
</dbReference>